<dbReference type="Proteomes" id="UP000544122">
    <property type="component" value="Unassembled WGS sequence"/>
</dbReference>
<gene>
    <name evidence="5" type="ORF">HCN58_04360</name>
</gene>
<evidence type="ECO:0000256" key="1">
    <source>
        <dbReference type="ARBA" id="ARBA00023015"/>
    </source>
</evidence>
<keyword evidence="3" id="KW-0804">Transcription</keyword>
<sequence>MSPSNLLLASLSPSDLAALEPRLKPASLQQMQTLYEAGDPISTVYFPTGAIISLVVALSTGEIVEAAMVGRDGVVGASSALDGKISLSRAIVQLSGPSLTCDVGVLKTLAMQSQSLLSLLIRHEQALYAQAQQSTACMASHHTDARFCRWMLRARDLSGSDTLNFTQEFLAEMLGVGRTHVTLVAHTLQAAGIIKYTRGKIHILDLEALREAACECYDTVNSNYRALLGGQY</sequence>
<dbReference type="InterPro" id="IPR036390">
    <property type="entry name" value="WH_DNA-bd_sf"/>
</dbReference>
<comment type="caution">
    <text evidence="5">The sequence shown here is derived from an EMBL/GenBank/DDBJ whole genome shotgun (WGS) entry which is preliminary data.</text>
</comment>
<keyword evidence="1" id="KW-0805">Transcription regulation</keyword>
<dbReference type="InterPro" id="IPR012318">
    <property type="entry name" value="HTH_CRP"/>
</dbReference>
<dbReference type="EMBL" id="JAAVLX010000002">
    <property type="protein sequence ID" value="NOJ38852.1"/>
    <property type="molecule type" value="Genomic_DNA"/>
</dbReference>
<dbReference type="SMART" id="SM00100">
    <property type="entry name" value="cNMP"/>
    <property type="match status" value="1"/>
</dbReference>
<dbReference type="AlphaFoldDB" id="A0A7Y4LU19"/>
<feature type="domain" description="Cyclic nucleotide-binding" evidence="4">
    <location>
        <begin position="7"/>
        <end position="128"/>
    </location>
</feature>
<dbReference type="InterPro" id="IPR050397">
    <property type="entry name" value="Env_Response_Regulators"/>
</dbReference>
<proteinExistence type="predicted"/>
<evidence type="ECO:0000313" key="6">
    <source>
        <dbReference type="Proteomes" id="UP000544122"/>
    </source>
</evidence>
<keyword evidence="6" id="KW-1185">Reference proteome</keyword>
<evidence type="ECO:0000256" key="3">
    <source>
        <dbReference type="ARBA" id="ARBA00023163"/>
    </source>
</evidence>
<name>A0A7Y4LU19_9BRAD</name>
<organism evidence="5 6">
    <name type="scientific">Bradyrhizobium australiense</name>
    <dbReference type="NCBI Taxonomy" id="2721161"/>
    <lineage>
        <taxon>Bacteria</taxon>
        <taxon>Pseudomonadati</taxon>
        <taxon>Pseudomonadota</taxon>
        <taxon>Alphaproteobacteria</taxon>
        <taxon>Hyphomicrobiales</taxon>
        <taxon>Nitrobacteraceae</taxon>
        <taxon>Bradyrhizobium</taxon>
    </lineage>
</organism>
<accession>A0A7Y4LU19</accession>
<dbReference type="PANTHER" id="PTHR24567">
    <property type="entry name" value="CRP FAMILY TRANSCRIPTIONAL REGULATORY PROTEIN"/>
    <property type="match status" value="1"/>
</dbReference>
<dbReference type="Gene3D" id="1.10.10.10">
    <property type="entry name" value="Winged helix-like DNA-binding domain superfamily/Winged helix DNA-binding domain"/>
    <property type="match status" value="1"/>
</dbReference>
<dbReference type="InterPro" id="IPR018490">
    <property type="entry name" value="cNMP-bd_dom_sf"/>
</dbReference>
<dbReference type="PANTHER" id="PTHR24567:SF74">
    <property type="entry name" value="HTH-TYPE TRANSCRIPTIONAL REGULATOR ARCR"/>
    <property type="match status" value="1"/>
</dbReference>
<protein>
    <submittedName>
        <fullName evidence="5">Crp/Fnr family transcriptional regulator</fullName>
    </submittedName>
</protein>
<dbReference type="InterPro" id="IPR000595">
    <property type="entry name" value="cNMP-bd_dom"/>
</dbReference>
<dbReference type="Pfam" id="PF13545">
    <property type="entry name" value="HTH_Crp_2"/>
    <property type="match status" value="1"/>
</dbReference>
<dbReference type="SUPFAM" id="SSF46785">
    <property type="entry name" value="Winged helix' DNA-binding domain"/>
    <property type="match status" value="1"/>
</dbReference>
<reference evidence="5 6" key="1">
    <citation type="submission" date="2020-03" db="EMBL/GenBank/DDBJ databases">
        <title>Bradyrhizobium diversity isolated from nodules of Indigofera sp.</title>
        <authorList>
            <person name="Klepa M."/>
            <person name="Helene L."/>
            <person name="Hungria M."/>
        </authorList>
    </citation>
    <scope>NUCLEOTIDE SEQUENCE [LARGE SCALE GENOMIC DNA]</scope>
    <source>
        <strain evidence="5 6">WSM 1791</strain>
    </source>
</reference>
<dbReference type="GO" id="GO:0005829">
    <property type="term" value="C:cytosol"/>
    <property type="evidence" value="ECO:0007669"/>
    <property type="project" value="TreeGrafter"/>
</dbReference>
<dbReference type="InterPro" id="IPR036388">
    <property type="entry name" value="WH-like_DNA-bd_sf"/>
</dbReference>
<dbReference type="Gene3D" id="2.60.120.10">
    <property type="entry name" value="Jelly Rolls"/>
    <property type="match status" value="1"/>
</dbReference>
<dbReference type="GO" id="GO:0003677">
    <property type="term" value="F:DNA binding"/>
    <property type="evidence" value="ECO:0007669"/>
    <property type="project" value="UniProtKB-KW"/>
</dbReference>
<keyword evidence="2" id="KW-0238">DNA-binding</keyword>
<dbReference type="InterPro" id="IPR014710">
    <property type="entry name" value="RmlC-like_jellyroll"/>
</dbReference>
<evidence type="ECO:0000256" key="2">
    <source>
        <dbReference type="ARBA" id="ARBA00023125"/>
    </source>
</evidence>
<evidence type="ECO:0000259" key="4">
    <source>
        <dbReference type="SMART" id="SM00100"/>
    </source>
</evidence>
<evidence type="ECO:0000313" key="5">
    <source>
        <dbReference type="EMBL" id="NOJ38852.1"/>
    </source>
</evidence>
<dbReference type="GO" id="GO:0003700">
    <property type="term" value="F:DNA-binding transcription factor activity"/>
    <property type="evidence" value="ECO:0007669"/>
    <property type="project" value="TreeGrafter"/>
</dbReference>
<dbReference type="SUPFAM" id="SSF51206">
    <property type="entry name" value="cAMP-binding domain-like"/>
    <property type="match status" value="1"/>
</dbReference>